<sequence>MNFNLLAAISGGEQLLILLVILLIAAPLPAMVSWNLALKFRTNKSEEKYINKTLFSIVVLIQSLAILTSILGIIFYFVSIDNESLSKTLVIVFIVLTFVLCASWYSIILFVPQYIWFILEEEKMTTIGDTLKFLKIRKIIDDEEKGIVYINYSEGKKTLKKLKFSKKTEIGLNFIRLADKTGVKIEKGNQIEYFKEELLKLKGININNDSKIIEDNSKQKDSTNLEKENKNSEKNTIKNEPKKSKDVEDKKD</sequence>
<feature type="transmembrane region" description="Helical" evidence="2">
    <location>
        <begin position="90"/>
        <end position="117"/>
    </location>
</feature>
<evidence type="ECO:0000256" key="1">
    <source>
        <dbReference type="SAM" id="MobiDB-lite"/>
    </source>
</evidence>
<evidence type="ECO:0000313" key="4">
    <source>
        <dbReference type="Proteomes" id="UP000014984"/>
    </source>
</evidence>
<name>S5LWD6_9MOLU</name>
<protein>
    <recommendedName>
        <fullName evidence="5">Transmembrane protein</fullName>
    </recommendedName>
</protein>
<keyword evidence="2" id="KW-0472">Membrane</keyword>
<evidence type="ECO:0008006" key="5">
    <source>
        <dbReference type="Google" id="ProtNLM"/>
    </source>
</evidence>
<feature type="transmembrane region" description="Helical" evidence="2">
    <location>
        <begin position="15"/>
        <end position="34"/>
    </location>
</feature>
<feature type="transmembrane region" description="Helical" evidence="2">
    <location>
        <begin position="54"/>
        <end position="78"/>
    </location>
</feature>
<feature type="region of interest" description="Disordered" evidence="1">
    <location>
        <begin position="215"/>
        <end position="252"/>
    </location>
</feature>
<evidence type="ECO:0000256" key="2">
    <source>
        <dbReference type="SAM" id="Phobius"/>
    </source>
</evidence>
<accession>S5LWD6</accession>
<dbReference type="RefSeq" id="WP_020834070.1">
    <property type="nucleotide sequence ID" value="NC_021846.1"/>
</dbReference>
<keyword evidence="2" id="KW-1133">Transmembrane helix</keyword>
<proteinExistence type="predicted"/>
<dbReference type="PATRIC" id="fig|1276220.3.peg.270"/>
<gene>
    <name evidence="3" type="ORF">STAIW_v1c02670</name>
</gene>
<dbReference type="Proteomes" id="UP000014984">
    <property type="component" value="Chromosome"/>
</dbReference>
<dbReference type="AlphaFoldDB" id="S5LWD6"/>
<evidence type="ECO:0000313" key="3">
    <source>
        <dbReference type="EMBL" id="AGR40931.1"/>
    </source>
</evidence>
<dbReference type="HOGENOM" id="CLU_102180_0_0_14"/>
<keyword evidence="4" id="KW-1185">Reference proteome</keyword>
<dbReference type="STRING" id="1276220.STAIW_v1c02670"/>
<dbReference type="EMBL" id="CP005074">
    <property type="protein sequence ID" value="AGR40931.1"/>
    <property type="molecule type" value="Genomic_DNA"/>
</dbReference>
<dbReference type="KEGG" id="stai:STAIW_v1c02670"/>
<dbReference type="OrthoDB" id="389702at2"/>
<keyword evidence="2" id="KW-0812">Transmembrane</keyword>
<organism evidence="3 4">
    <name type="scientific">Spiroplasma taiwanense CT-1</name>
    <dbReference type="NCBI Taxonomy" id="1276220"/>
    <lineage>
        <taxon>Bacteria</taxon>
        <taxon>Bacillati</taxon>
        <taxon>Mycoplasmatota</taxon>
        <taxon>Mollicutes</taxon>
        <taxon>Entomoplasmatales</taxon>
        <taxon>Spiroplasmataceae</taxon>
        <taxon>Spiroplasma</taxon>
    </lineage>
</organism>
<reference evidence="3 4" key="1">
    <citation type="journal article" date="2013" name="Genome Biol. Evol.">
        <title>Comparison of metabolic capacities and inference of gene content evolution in mosquito-associated Spiroplasma diminutum and S. taiwanense.</title>
        <authorList>
            <person name="Lo W.S."/>
            <person name="Ku C."/>
            <person name="Chen L.L."/>
            <person name="Chang T.H."/>
            <person name="Kuo C.H."/>
        </authorList>
    </citation>
    <scope>NUCLEOTIDE SEQUENCE [LARGE SCALE GENOMIC DNA]</scope>
    <source>
        <strain evidence="3">CT-1</strain>
    </source>
</reference>